<dbReference type="PANTHER" id="PTHR30055">
    <property type="entry name" value="HTH-TYPE TRANSCRIPTIONAL REGULATOR RUTR"/>
    <property type="match status" value="1"/>
</dbReference>
<sequence>MADGRIPAERRRRKPTKSGVVLSEELIVDCALRLVGQHGPDALSVRRLGAAIGCDPSAVYRYFHDADDLLLALADRLIGDAQRGFEPGDDWVAGLREMARRIHRGYRAHPRVAAMAAYRVTRRLHEFRAVETGIGLLRRAGFAEADAVRHYAAFIDTVLGHAALDAAHLALAPERRASDDAAWASVYQSLPAAEYPELAAVREELPLMAGSSFDVALELVLSALVARAPGATGASGESSSAGRAD</sequence>
<organism evidence="6 7">
    <name type="scientific">Streptomyces monticola</name>
    <dbReference type="NCBI Taxonomy" id="2666263"/>
    <lineage>
        <taxon>Bacteria</taxon>
        <taxon>Bacillati</taxon>
        <taxon>Actinomycetota</taxon>
        <taxon>Actinomycetes</taxon>
        <taxon>Kitasatosporales</taxon>
        <taxon>Streptomycetaceae</taxon>
        <taxon>Streptomyces</taxon>
    </lineage>
</organism>
<dbReference type="Pfam" id="PF02909">
    <property type="entry name" value="TetR_C_1"/>
    <property type="match status" value="1"/>
</dbReference>
<name>A0ABW2JVL4_9ACTN</name>
<dbReference type="Pfam" id="PF00440">
    <property type="entry name" value="TetR_N"/>
    <property type="match status" value="1"/>
</dbReference>
<dbReference type="PANTHER" id="PTHR30055:SF151">
    <property type="entry name" value="TRANSCRIPTIONAL REGULATORY PROTEIN"/>
    <property type="match status" value="1"/>
</dbReference>
<dbReference type="SUPFAM" id="SSF48498">
    <property type="entry name" value="Tetracyclin repressor-like, C-terminal domain"/>
    <property type="match status" value="1"/>
</dbReference>
<dbReference type="SUPFAM" id="SSF46689">
    <property type="entry name" value="Homeodomain-like"/>
    <property type="match status" value="1"/>
</dbReference>
<dbReference type="Proteomes" id="UP001596523">
    <property type="component" value="Unassembled WGS sequence"/>
</dbReference>
<keyword evidence="7" id="KW-1185">Reference proteome</keyword>
<dbReference type="InterPro" id="IPR050109">
    <property type="entry name" value="HTH-type_TetR-like_transc_reg"/>
</dbReference>
<proteinExistence type="predicted"/>
<keyword evidence="3" id="KW-0804">Transcription</keyword>
<gene>
    <name evidence="6" type="ORF">ACFQVC_36355</name>
</gene>
<evidence type="ECO:0000256" key="2">
    <source>
        <dbReference type="ARBA" id="ARBA00023125"/>
    </source>
</evidence>
<evidence type="ECO:0000256" key="3">
    <source>
        <dbReference type="ARBA" id="ARBA00023163"/>
    </source>
</evidence>
<dbReference type="EMBL" id="JBHTCF010000023">
    <property type="protein sequence ID" value="MFC7309674.1"/>
    <property type="molecule type" value="Genomic_DNA"/>
</dbReference>
<dbReference type="InterPro" id="IPR009057">
    <property type="entry name" value="Homeodomain-like_sf"/>
</dbReference>
<dbReference type="PROSITE" id="PS50977">
    <property type="entry name" value="HTH_TETR_2"/>
    <property type="match status" value="1"/>
</dbReference>
<evidence type="ECO:0000259" key="5">
    <source>
        <dbReference type="PROSITE" id="PS50977"/>
    </source>
</evidence>
<reference evidence="7" key="1">
    <citation type="journal article" date="2019" name="Int. J. Syst. Evol. Microbiol.">
        <title>The Global Catalogue of Microorganisms (GCM) 10K type strain sequencing project: providing services to taxonomists for standard genome sequencing and annotation.</title>
        <authorList>
            <consortium name="The Broad Institute Genomics Platform"/>
            <consortium name="The Broad Institute Genome Sequencing Center for Infectious Disease"/>
            <person name="Wu L."/>
            <person name="Ma J."/>
        </authorList>
    </citation>
    <scope>NUCLEOTIDE SEQUENCE [LARGE SCALE GENOMIC DNA]</scope>
    <source>
        <strain evidence="7">SYNS20</strain>
    </source>
</reference>
<feature type="domain" description="HTH tetR-type" evidence="5">
    <location>
        <begin position="21"/>
        <end position="81"/>
    </location>
</feature>
<keyword evidence="1" id="KW-0805">Transcription regulation</keyword>
<dbReference type="InterPro" id="IPR001647">
    <property type="entry name" value="HTH_TetR"/>
</dbReference>
<dbReference type="Gene3D" id="1.10.10.60">
    <property type="entry name" value="Homeodomain-like"/>
    <property type="match status" value="1"/>
</dbReference>
<dbReference type="InterPro" id="IPR004111">
    <property type="entry name" value="Repressor_TetR_C"/>
</dbReference>
<accession>A0ABW2JVL4</accession>
<keyword evidence="2 4" id="KW-0238">DNA-binding</keyword>
<protein>
    <submittedName>
        <fullName evidence="6">TetR/AcrR family transcriptional regulator</fullName>
    </submittedName>
</protein>
<dbReference type="InterPro" id="IPR036271">
    <property type="entry name" value="Tet_transcr_reg_TetR-rel_C_sf"/>
</dbReference>
<evidence type="ECO:0000256" key="1">
    <source>
        <dbReference type="ARBA" id="ARBA00023015"/>
    </source>
</evidence>
<evidence type="ECO:0000313" key="7">
    <source>
        <dbReference type="Proteomes" id="UP001596523"/>
    </source>
</evidence>
<dbReference type="Gene3D" id="1.10.357.10">
    <property type="entry name" value="Tetracycline Repressor, domain 2"/>
    <property type="match status" value="1"/>
</dbReference>
<evidence type="ECO:0000256" key="4">
    <source>
        <dbReference type="PROSITE-ProRule" id="PRU00335"/>
    </source>
</evidence>
<evidence type="ECO:0000313" key="6">
    <source>
        <dbReference type="EMBL" id="MFC7309674.1"/>
    </source>
</evidence>
<comment type="caution">
    <text evidence="6">The sequence shown here is derived from an EMBL/GenBank/DDBJ whole genome shotgun (WGS) entry which is preliminary data.</text>
</comment>
<feature type="DNA-binding region" description="H-T-H motif" evidence="4">
    <location>
        <begin position="44"/>
        <end position="63"/>
    </location>
</feature>
<dbReference type="RefSeq" id="WP_381838809.1">
    <property type="nucleotide sequence ID" value="NZ_JBHTCF010000023.1"/>
</dbReference>